<feature type="transmembrane region" description="Helical" evidence="6">
    <location>
        <begin position="307"/>
        <end position="324"/>
    </location>
</feature>
<evidence type="ECO:0000256" key="2">
    <source>
        <dbReference type="ARBA" id="ARBA00022692"/>
    </source>
</evidence>
<dbReference type="PANTHER" id="PTHR23502">
    <property type="entry name" value="MAJOR FACILITATOR SUPERFAMILY"/>
    <property type="match status" value="1"/>
</dbReference>
<dbReference type="AlphaFoldDB" id="A0A1F5LXE4"/>
<dbReference type="InterPro" id="IPR020846">
    <property type="entry name" value="MFS_dom"/>
</dbReference>
<dbReference type="InterPro" id="IPR011701">
    <property type="entry name" value="MFS"/>
</dbReference>
<feature type="transmembrane region" description="Helical" evidence="6">
    <location>
        <begin position="252"/>
        <end position="273"/>
    </location>
</feature>
<sequence length="610" mass="68361">MQSFFQHRDIRRQLQKQFVTRHEKPGDVWTLEGRYSYQDGEIQTIPREPDDDLPAERMREHGHRAIINGPTLYPRHTVRAHLERDGDVERADFDPELQTDPHTINTQDTLSTPTDVMVTGIERVRPGAGASTDVSGGGSVGESGQEFEGSDIEWSKKNKLMIVTYEGECDPMDPHNWTFKRRLACTLITSGTACVIFWSSTIDTTATVSTRALYRTNSQIQVLATTMFLVMNGLGALVAAPISEVFGRNPTYVPSMILFMLFNMGAGLAQTVVQRIICRALAGLFGSAPAVLAAASLVDIWSRIERVYMFPLFSIITFTGPLVGPTPGAFVVQFKWESWRWVDWITITFGGIVLVLLVLFLPETYSPILLDWKAKELCRLTGDDRYRAPLDFKRVSFIHRLRNSLYRPILLFMTEPIISVHAFYVSVEFIILYTFISGYASIYGKIYHWSTGLTAVAFLGIELGVLLSAPAVPIAMYFLRREIIRSRARGQHRPDPEISLYMGMFGAPAIPISMFWMGWTAQESISYWSPLASSVMLGFGVLCIFVSSYQYVADSFELHAASALSSLQVLRLVASGVMAIVSEIMYRNLGVAWTLTVLGGISFVFFPVPR</sequence>
<gene>
    <name evidence="8" type="ORF">PENARI_c001G02042</name>
</gene>
<dbReference type="PANTHER" id="PTHR23502:SF47">
    <property type="entry name" value="MAJOR FACILITATOR SUPERFAMILY (MFS) PROFILE DOMAIN-CONTAINING PROTEIN-RELATED"/>
    <property type="match status" value="1"/>
</dbReference>
<keyword evidence="4 6" id="KW-0472">Membrane</keyword>
<keyword evidence="3 6" id="KW-1133">Transmembrane helix</keyword>
<dbReference type="GeneID" id="34571003"/>
<evidence type="ECO:0000256" key="5">
    <source>
        <dbReference type="SAM" id="MobiDB-lite"/>
    </source>
</evidence>
<dbReference type="OrthoDB" id="3936150at2759"/>
<evidence type="ECO:0000256" key="6">
    <source>
        <dbReference type="SAM" id="Phobius"/>
    </source>
</evidence>
<evidence type="ECO:0000313" key="8">
    <source>
        <dbReference type="EMBL" id="OGE57845.1"/>
    </source>
</evidence>
<accession>A0A1F5LXE4</accession>
<evidence type="ECO:0000256" key="3">
    <source>
        <dbReference type="ARBA" id="ARBA00022989"/>
    </source>
</evidence>
<dbReference type="GO" id="GO:0005886">
    <property type="term" value="C:plasma membrane"/>
    <property type="evidence" value="ECO:0007669"/>
    <property type="project" value="TreeGrafter"/>
</dbReference>
<comment type="caution">
    <text evidence="8">The sequence shown here is derived from an EMBL/GenBank/DDBJ whole genome shotgun (WGS) entry which is preliminary data.</text>
</comment>
<dbReference type="Pfam" id="PF07690">
    <property type="entry name" value="MFS_1"/>
    <property type="match status" value="1"/>
</dbReference>
<name>A0A1F5LXE4_PENAI</name>
<feature type="transmembrane region" description="Helical" evidence="6">
    <location>
        <begin position="591"/>
        <end position="608"/>
    </location>
</feature>
<protein>
    <recommendedName>
        <fullName evidence="7">Major facilitator superfamily (MFS) profile domain-containing protein</fullName>
    </recommendedName>
</protein>
<dbReference type="PROSITE" id="PS50850">
    <property type="entry name" value="MFS"/>
    <property type="match status" value="1"/>
</dbReference>
<feature type="domain" description="Major facilitator superfamily (MFS) profile" evidence="7">
    <location>
        <begin position="184"/>
        <end position="610"/>
    </location>
</feature>
<evidence type="ECO:0000313" key="9">
    <source>
        <dbReference type="Proteomes" id="UP000177622"/>
    </source>
</evidence>
<feature type="transmembrane region" description="Helical" evidence="6">
    <location>
        <begin position="500"/>
        <end position="519"/>
    </location>
</feature>
<dbReference type="InterPro" id="IPR036259">
    <property type="entry name" value="MFS_trans_sf"/>
</dbReference>
<dbReference type="RefSeq" id="XP_022493268.1">
    <property type="nucleotide sequence ID" value="XM_022626269.1"/>
</dbReference>
<evidence type="ECO:0000256" key="1">
    <source>
        <dbReference type="ARBA" id="ARBA00004141"/>
    </source>
</evidence>
<feature type="transmembrane region" description="Helical" evidence="6">
    <location>
        <begin position="409"/>
        <end position="436"/>
    </location>
</feature>
<dbReference type="Proteomes" id="UP000177622">
    <property type="component" value="Unassembled WGS sequence"/>
</dbReference>
<dbReference type="STRING" id="1835702.A0A1F5LXE4"/>
<dbReference type="EMBL" id="LXJU01000001">
    <property type="protein sequence ID" value="OGE57845.1"/>
    <property type="molecule type" value="Genomic_DNA"/>
</dbReference>
<comment type="subcellular location">
    <subcellularLocation>
        <location evidence="1">Membrane</location>
        <topology evidence="1">Multi-pass membrane protein</topology>
    </subcellularLocation>
</comment>
<feature type="transmembrane region" description="Helical" evidence="6">
    <location>
        <begin position="220"/>
        <end position="240"/>
    </location>
</feature>
<feature type="transmembrane region" description="Helical" evidence="6">
    <location>
        <begin position="344"/>
        <end position="361"/>
    </location>
</feature>
<dbReference type="SUPFAM" id="SSF103473">
    <property type="entry name" value="MFS general substrate transporter"/>
    <property type="match status" value="1"/>
</dbReference>
<dbReference type="GO" id="GO:0022857">
    <property type="term" value="F:transmembrane transporter activity"/>
    <property type="evidence" value="ECO:0007669"/>
    <property type="project" value="InterPro"/>
</dbReference>
<feature type="transmembrane region" description="Helical" evidence="6">
    <location>
        <begin position="531"/>
        <end position="552"/>
    </location>
</feature>
<reference evidence="8 9" key="1">
    <citation type="journal article" date="2016" name="Sci. Rep.">
        <title>Penicillium arizonense, a new, genome sequenced fungal species, reveals a high chemical diversity in secreted metabolites.</title>
        <authorList>
            <person name="Grijseels S."/>
            <person name="Nielsen J.C."/>
            <person name="Randelovic M."/>
            <person name="Nielsen J."/>
            <person name="Nielsen K.F."/>
            <person name="Workman M."/>
            <person name="Frisvad J.C."/>
        </authorList>
    </citation>
    <scope>NUCLEOTIDE SEQUENCE [LARGE SCALE GENOMIC DNA]</scope>
    <source>
        <strain evidence="8 9">CBS 141311</strain>
    </source>
</reference>
<dbReference type="Gene3D" id="1.20.1250.20">
    <property type="entry name" value="MFS general substrate transporter like domains"/>
    <property type="match status" value="1"/>
</dbReference>
<feature type="region of interest" description="Disordered" evidence="5">
    <location>
        <begin position="126"/>
        <end position="149"/>
    </location>
</feature>
<organism evidence="8 9">
    <name type="scientific">Penicillium arizonense</name>
    <dbReference type="NCBI Taxonomy" id="1835702"/>
    <lineage>
        <taxon>Eukaryota</taxon>
        <taxon>Fungi</taxon>
        <taxon>Dikarya</taxon>
        <taxon>Ascomycota</taxon>
        <taxon>Pezizomycotina</taxon>
        <taxon>Eurotiomycetes</taxon>
        <taxon>Eurotiomycetidae</taxon>
        <taxon>Eurotiales</taxon>
        <taxon>Aspergillaceae</taxon>
        <taxon>Penicillium</taxon>
    </lineage>
</organism>
<proteinExistence type="predicted"/>
<feature type="transmembrane region" description="Helical" evidence="6">
    <location>
        <begin position="456"/>
        <end position="479"/>
    </location>
</feature>
<feature type="transmembrane region" description="Helical" evidence="6">
    <location>
        <begin position="279"/>
        <end position="300"/>
    </location>
</feature>
<keyword evidence="2 6" id="KW-0812">Transmembrane</keyword>
<evidence type="ECO:0000256" key="4">
    <source>
        <dbReference type="ARBA" id="ARBA00023136"/>
    </source>
</evidence>
<keyword evidence="9" id="KW-1185">Reference proteome</keyword>
<evidence type="ECO:0000259" key="7">
    <source>
        <dbReference type="PROSITE" id="PS50850"/>
    </source>
</evidence>